<keyword evidence="6" id="KW-1185">Reference proteome</keyword>
<name>A0AAI8GCK4_FERIS</name>
<organism evidence="5 6">
    <name type="scientific">Fervidobacterium islandicum</name>
    <dbReference type="NCBI Taxonomy" id="2423"/>
    <lineage>
        <taxon>Bacteria</taxon>
        <taxon>Thermotogati</taxon>
        <taxon>Thermotogota</taxon>
        <taxon>Thermotogae</taxon>
        <taxon>Thermotogales</taxon>
        <taxon>Fervidobacteriaceae</taxon>
        <taxon>Fervidobacterium</taxon>
    </lineage>
</organism>
<dbReference type="InterPro" id="IPR001845">
    <property type="entry name" value="HTH_ArsR_DNA-bd_dom"/>
</dbReference>
<dbReference type="NCBIfam" id="NF033788">
    <property type="entry name" value="HTH_metalloreg"/>
    <property type="match status" value="1"/>
</dbReference>
<keyword evidence="2" id="KW-0238">DNA-binding</keyword>
<dbReference type="SUPFAM" id="SSF46785">
    <property type="entry name" value="Winged helix' DNA-binding domain"/>
    <property type="match status" value="1"/>
</dbReference>
<dbReference type="RefSeq" id="WP_052107064.1">
    <property type="nucleotide sequence ID" value="NZ_JALBDC010000009.1"/>
</dbReference>
<dbReference type="EMBL" id="CP014334">
    <property type="protein sequence ID" value="AMW32398.2"/>
    <property type="molecule type" value="Genomic_DNA"/>
</dbReference>
<dbReference type="InterPro" id="IPR036388">
    <property type="entry name" value="WH-like_DNA-bd_sf"/>
</dbReference>
<gene>
    <name evidence="5" type="ORF">NA23_03205</name>
</gene>
<proteinExistence type="predicted"/>
<dbReference type="Gene3D" id="1.10.10.10">
    <property type="entry name" value="Winged helix-like DNA-binding domain superfamily/Winged helix DNA-binding domain"/>
    <property type="match status" value="1"/>
</dbReference>
<dbReference type="GO" id="GO:0003700">
    <property type="term" value="F:DNA-binding transcription factor activity"/>
    <property type="evidence" value="ECO:0007669"/>
    <property type="project" value="InterPro"/>
</dbReference>
<protein>
    <submittedName>
        <fullName evidence="5">Metalloregulator ArsR/SmtB family transcription factor</fullName>
    </submittedName>
</protein>
<dbReference type="SMART" id="SM00418">
    <property type="entry name" value="HTH_ARSR"/>
    <property type="match status" value="1"/>
</dbReference>
<dbReference type="AlphaFoldDB" id="A0AAI8GCK4"/>
<feature type="domain" description="HTH arsR-type" evidence="4">
    <location>
        <begin position="11"/>
        <end position="106"/>
    </location>
</feature>
<dbReference type="InterPro" id="IPR051011">
    <property type="entry name" value="Metal_resp_trans_reg"/>
</dbReference>
<dbReference type="KEGG" id="fia:NA23_03205"/>
<evidence type="ECO:0000256" key="1">
    <source>
        <dbReference type="ARBA" id="ARBA00023015"/>
    </source>
</evidence>
<keyword evidence="3" id="KW-0804">Transcription</keyword>
<keyword evidence="1" id="KW-0805">Transcription regulation</keyword>
<sequence length="110" mass="12779">MKLESVKEGGEEMDKLSEYAEMFKILGHPVRLQILLLLREHQRLCVCEMLPRIRISQPNLSQHLSILRLSGLIESEKIGATVYYSLPENDFLYKLLDLLKAEQKQEVHSD</sequence>
<evidence type="ECO:0000259" key="4">
    <source>
        <dbReference type="PROSITE" id="PS50987"/>
    </source>
</evidence>
<dbReference type="RefSeq" id="WP_249477124.1">
    <property type="nucleotide sequence ID" value="NZ_CP014334.2"/>
</dbReference>
<evidence type="ECO:0000256" key="3">
    <source>
        <dbReference type="ARBA" id="ARBA00023163"/>
    </source>
</evidence>
<dbReference type="PANTHER" id="PTHR43132">
    <property type="entry name" value="ARSENICAL RESISTANCE OPERON REPRESSOR ARSR-RELATED"/>
    <property type="match status" value="1"/>
</dbReference>
<reference evidence="5 6" key="1">
    <citation type="journal article" date="2015" name="Stand. Genomic Sci.">
        <title>Genome sequence of a native-feather degrading extremely thermophilic Eubacterium, Fervidobacterium islandicum AW-1.</title>
        <authorList>
            <person name="Lee Y.J."/>
            <person name="Jeong H."/>
            <person name="Park G.S."/>
            <person name="Kwak Y."/>
            <person name="Lee S.J."/>
            <person name="Lee S.J."/>
            <person name="Park M.K."/>
            <person name="Kim J.Y."/>
            <person name="Kang H.K."/>
            <person name="Shin J.H."/>
            <person name="Lee D.W."/>
        </authorList>
    </citation>
    <scope>NUCLEOTIDE SEQUENCE [LARGE SCALE GENOMIC DNA]</scope>
    <source>
        <strain evidence="5 6">AW-1</strain>
    </source>
</reference>
<dbReference type="PRINTS" id="PR00778">
    <property type="entry name" value="HTHARSR"/>
</dbReference>
<dbReference type="PROSITE" id="PS50987">
    <property type="entry name" value="HTH_ARSR_2"/>
    <property type="match status" value="1"/>
</dbReference>
<dbReference type="CDD" id="cd00090">
    <property type="entry name" value="HTH_ARSR"/>
    <property type="match status" value="1"/>
</dbReference>
<accession>A0AAI8GCK4</accession>
<evidence type="ECO:0000313" key="6">
    <source>
        <dbReference type="Proteomes" id="UP000093740"/>
    </source>
</evidence>
<dbReference type="PANTHER" id="PTHR43132:SF2">
    <property type="entry name" value="ARSENICAL RESISTANCE OPERON REPRESSOR ARSR-RELATED"/>
    <property type="match status" value="1"/>
</dbReference>
<dbReference type="InterPro" id="IPR036390">
    <property type="entry name" value="WH_DNA-bd_sf"/>
</dbReference>
<evidence type="ECO:0000256" key="2">
    <source>
        <dbReference type="ARBA" id="ARBA00023125"/>
    </source>
</evidence>
<evidence type="ECO:0000313" key="5">
    <source>
        <dbReference type="EMBL" id="AMW32398.2"/>
    </source>
</evidence>
<dbReference type="Proteomes" id="UP000093740">
    <property type="component" value="Chromosome"/>
</dbReference>
<dbReference type="GO" id="GO:0003677">
    <property type="term" value="F:DNA binding"/>
    <property type="evidence" value="ECO:0007669"/>
    <property type="project" value="UniProtKB-KW"/>
</dbReference>
<dbReference type="InterPro" id="IPR011991">
    <property type="entry name" value="ArsR-like_HTH"/>
</dbReference>
<dbReference type="Pfam" id="PF01022">
    <property type="entry name" value="HTH_5"/>
    <property type="match status" value="1"/>
</dbReference>